<protein>
    <submittedName>
        <fullName evidence="7">Enterobactin exporter EntS</fullName>
    </submittedName>
</protein>
<feature type="transmembrane region" description="Helical" evidence="6">
    <location>
        <begin position="265"/>
        <end position="283"/>
    </location>
</feature>
<evidence type="ECO:0000313" key="7">
    <source>
        <dbReference type="EMBL" id="QYC44503.1"/>
    </source>
</evidence>
<feature type="transmembrane region" description="Helical" evidence="6">
    <location>
        <begin position="54"/>
        <end position="75"/>
    </location>
</feature>
<feature type="transmembrane region" description="Helical" evidence="6">
    <location>
        <begin position="111"/>
        <end position="129"/>
    </location>
</feature>
<feature type="transmembrane region" description="Helical" evidence="6">
    <location>
        <begin position="24"/>
        <end position="48"/>
    </location>
</feature>
<sequence length="417" mass="42062">MFRTIGRVKGATFGEVFAVKEFRVLFGSFVLLIAGDVVKMLALSVLVYARTGSAGLSAAAYMAGWLPFILGGLFLLSLADRVAPRPLMIAGELVRAVTCLVLAYVGLPVWALLALVLATGLFSPVFFAARAAMLPEVLPGDAFVLGRSVLNVASAGAQIVGLAAGGAFLAVTGPSGALAVTAALSVVAAVVLRAGLPHRPARVAAEGGRMTAGWSGAVRETLRVNRRLVGDRRVRGLLLAQWLPCVCLAGAEAMVVPYLGGQGQAGIVLAAAAGGMAVSEFAVGRFARPELRERLSLPLAVLLGVPWLGFALAPGIAWASVLAALGAAGLAYQLGLQRRFVDVAPEETRGQAFGLQSAGLMTGQAVGAAAVGALGEAAGPGTAITIAGAGGILVALALAGVLRPPALTGEARPSHAG</sequence>
<reference evidence="7 8" key="1">
    <citation type="journal article" date="2021" name="ACS Chem. Biol.">
        <title>Genomic-Led Discovery of a Novel Glycopeptide Antibiotic by Nonomuraea coxensis DSM 45129.</title>
        <authorList>
            <person name="Yushchuk O."/>
            <person name="Vior N.M."/>
            <person name="Andreo-Vidal A."/>
            <person name="Berini F."/>
            <person name="Ruckert C."/>
            <person name="Busche T."/>
            <person name="Binda E."/>
            <person name="Kalinowski J."/>
            <person name="Truman A.W."/>
            <person name="Marinelli F."/>
        </authorList>
    </citation>
    <scope>NUCLEOTIDE SEQUENCE [LARGE SCALE GENOMIC DNA]</scope>
    <source>
        <strain evidence="7 8">DSM 45129</strain>
    </source>
</reference>
<proteinExistence type="predicted"/>
<dbReference type="CDD" id="cd06173">
    <property type="entry name" value="MFS_MefA_like"/>
    <property type="match status" value="1"/>
</dbReference>
<dbReference type="PANTHER" id="PTHR23513">
    <property type="entry name" value="INTEGRAL MEMBRANE EFFLUX PROTEIN-RELATED"/>
    <property type="match status" value="1"/>
</dbReference>
<feature type="transmembrane region" description="Helical" evidence="6">
    <location>
        <begin position="295"/>
        <end position="312"/>
    </location>
</feature>
<dbReference type="SUPFAM" id="SSF103473">
    <property type="entry name" value="MFS general substrate transporter"/>
    <property type="match status" value="1"/>
</dbReference>
<feature type="transmembrane region" description="Helical" evidence="6">
    <location>
        <begin position="236"/>
        <end position="259"/>
    </location>
</feature>
<keyword evidence="3 6" id="KW-0812">Transmembrane</keyword>
<evidence type="ECO:0000256" key="6">
    <source>
        <dbReference type="SAM" id="Phobius"/>
    </source>
</evidence>
<comment type="subcellular location">
    <subcellularLocation>
        <location evidence="1">Cell membrane</location>
        <topology evidence="1">Multi-pass membrane protein</topology>
    </subcellularLocation>
</comment>
<dbReference type="Gene3D" id="1.20.1250.20">
    <property type="entry name" value="MFS general substrate transporter like domains"/>
    <property type="match status" value="1"/>
</dbReference>
<keyword evidence="2" id="KW-1003">Cell membrane</keyword>
<dbReference type="InterPro" id="IPR036259">
    <property type="entry name" value="MFS_trans_sf"/>
</dbReference>
<evidence type="ECO:0000256" key="3">
    <source>
        <dbReference type="ARBA" id="ARBA00022692"/>
    </source>
</evidence>
<dbReference type="Proteomes" id="UP000824681">
    <property type="component" value="Chromosome"/>
</dbReference>
<dbReference type="PANTHER" id="PTHR23513:SF11">
    <property type="entry name" value="STAPHYLOFERRIN A TRANSPORTER"/>
    <property type="match status" value="1"/>
</dbReference>
<keyword evidence="8" id="KW-1185">Reference proteome</keyword>
<organism evidence="7 8">
    <name type="scientific">Nonomuraea coxensis DSM 45129</name>
    <dbReference type="NCBI Taxonomy" id="1122611"/>
    <lineage>
        <taxon>Bacteria</taxon>
        <taxon>Bacillati</taxon>
        <taxon>Actinomycetota</taxon>
        <taxon>Actinomycetes</taxon>
        <taxon>Streptosporangiales</taxon>
        <taxon>Streptosporangiaceae</taxon>
        <taxon>Nonomuraea</taxon>
    </lineage>
</organism>
<gene>
    <name evidence="7" type="ORF">Nocox_34695</name>
</gene>
<accession>A0ABX8UCR5</accession>
<dbReference type="InterPro" id="IPR011701">
    <property type="entry name" value="MFS"/>
</dbReference>
<keyword evidence="5 6" id="KW-0472">Membrane</keyword>
<evidence type="ECO:0000313" key="8">
    <source>
        <dbReference type="Proteomes" id="UP000824681"/>
    </source>
</evidence>
<keyword evidence="4 6" id="KW-1133">Transmembrane helix</keyword>
<feature type="transmembrane region" description="Helical" evidence="6">
    <location>
        <begin position="381"/>
        <end position="402"/>
    </location>
</feature>
<name>A0ABX8UCR5_9ACTN</name>
<evidence type="ECO:0000256" key="2">
    <source>
        <dbReference type="ARBA" id="ARBA00022475"/>
    </source>
</evidence>
<dbReference type="Pfam" id="PF07690">
    <property type="entry name" value="MFS_1"/>
    <property type="match status" value="1"/>
</dbReference>
<feature type="transmembrane region" description="Helical" evidence="6">
    <location>
        <begin position="177"/>
        <end position="196"/>
    </location>
</feature>
<evidence type="ECO:0000256" key="4">
    <source>
        <dbReference type="ARBA" id="ARBA00022989"/>
    </source>
</evidence>
<evidence type="ECO:0000256" key="5">
    <source>
        <dbReference type="ARBA" id="ARBA00023136"/>
    </source>
</evidence>
<evidence type="ECO:0000256" key="1">
    <source>
        <dbReference type="ARBA" id="ARBA00004651"/>
    </source>
</evidence>
<dbReference type="EMBL" id="CP068985">
    <property type="protein sequence ID" value="QYC44503.1"/>
    <property type="molecule type" value="Genomic_DNA"/>
</dbReference>